<sequence length="131" mass="15110">MRLYKNIINLIKRLRVHEWGMSVHLDLQKCNAGLIRSPGDIKRFIVDLCRLLEMQRFGDAEVHRFGSGHKEGYTAIQKIYDSAIVVHFEEIENRAFLDIFSCKSFDEIGVEKFCEDFFGAKKGTVNVLARG</sequence>
<keyword evidence="3" id="KW-0068">Autocatalytic cleavage</keyword>
<comment type="caution">
    <text evidence="10">The sequence shown here is derived from an EMBL/GenBank/DDBJ whole genome shotgun (WGS) entry which is preliminary data.</text>
</comment>
<keyword evidence="4" id="KW-0745">Spermidine biosynthesis</keyword>
<keyword evidence="9" id="KW-0670">Pyruvate</keyword>
<proteinExistence type="predicted"/>
<dbReference type="Gene3D" id="3.60.90.10">
    <property type="entry name" value="S-adenosylmethionine decarboxylase"/>
    <property type="match status" value="1"/>
</dbReference>
<dbReference type="SUPFAM" id="SSF56276">
    <property type="entry name" value="S-adenosylmethionine decarboxylase"/>
    <property type="match status" value="1"/>
</dbReference>
<gene>
    <name evidence="10" type="ORF">A2227_06090</name>
</gene>
<protein>
    <recommendedName>
        <fullName evidence="12">S-adenosylmethionine decarboxylase</fullName>
    </recommendedName>
</protein>
<dbReference type="Proteomes" id="UP000178367">
    <property type="component" value="Unassembled WGS sequence"/>
</dbReference>
<keyword evidence="5" id="KW-0620">Polyamine biosynthesis</keyword>
<evidence type="ECO:0000256" key="4">
    <source>
        <dbReference type="ARBA" id="ARBA00023066"/>
    </source>
</evidence>
<keyword evidence="2" id="KW-0210">Decarboxylase</keyword>
<dbReference type="InterPro" id="IPR016067">
    <property type="entry name" value="S-AdoMet_deCO2ase_core"/>
</dbReference>
<dbReference type="GO" id="GO:0004014">
    <property type="term" value="F:adenosylmethionine decarboxylase activity"/>
    <property type="evidence" value="ECO:0007669"/>
    <property type="project" value="InterPro"/>
</dbReference>
<evidence type="ECO:0000256" key="2">
    <source>
        <dbReference type="ARBA" id="ARBA00022793"/>
    </source>
</evidence>
<keyword evidence="8" id="KW-0704">Schiff base</keyword>
<evidence type="ECO:0000313" key="11">
    <source>
        <dbReference type="Proteomes" id="UP000178367"/>
    </source>
</evidence>
<reference evidence="10 11" key="1">
    <citation type="journal article" date="2016" name="Nat. Commun.">
        <title>Thousands of microbial genomes shed light on interconnected biogeochemical processes in an aquifer system.</title>
        <authorList>
            <person name="Anantharaman K."/>
            <person name="Brown C.T."/>
            <person name="Hug L.A."/>
            <person name="Sharon I."/>
            <person name="Castelle C.J."/>
            <person name="Probst A.J."/>
            <person name="Thomas B.C."/>
            <person name="Singh A."/>
            <person name="Wilkins M.J."/>
            <person name="Karaoz U."/>
            <person name="Brodie E.L."/>
            <person name="Williams K.H."/>
            <person name="Hubbard S.S."/>
            <person name="Banfield J.F."/>
        </authorList>
    </citation>
    <scope>NUCLEOTIDE SEQUENCE [LARGE SCALE GENOMIC DNA]</scope>
</reference>
<evidence type="ECO:0008006" key="12">
    <source>
        <dbReference type="Google" id="ProtNLM"/>
    </source>
</evidence>
<name>A0A1F5SKU9_9BACT</name>
<evidence type="ECO:0000256" key="8">
    <source>
        <dbReference type="ARBA" id="ARBA00023270"/>
    </source>
</evidence>
<evidence type="ECO:0000313" key="10">
    <source>
        <dbReference type="EMBL" id="OGF26881.1"/>
    </source>
</evidence>
<evidence type="ECO:0000256" key="9">
    <source>
        <dbReference type="ARBA" id="ARBA00023317"/>
    </source>
</evidence>
<evidence type="ECO:0000256" key="1">
    <source>
        <dbReference type="ARBA" id="ARBA00001928"/>
    </source>
</evidence>
<evidence type="ECO:0000256" key="3">
    <source>
        <dbReference type="ARBA" id="ARBA00022813"/>
    </source>
</evidence>
<accession>A0A1F5SKU9</accession>
<dbReference type="InterPro" id="IPR003826">
    <property type="entry name" value="AdoMetDC_fam_prok"/>
</dbReference>
<evidence type="ECO:0000256" key="5">
    <source>
        <dbReference type="ARBA" id="ARBA00023115"/>
    </source>
</evidence>
<keyword evidence="6" id="KW-0865">Zymogen</keyword>
<organism evidence="10 11">
    <name type="scientific">Candidatus Falkowbacteria bacterium RIFOXYA2_FULL_47_19</name>
    <dbReference type="NCBI Taxonomy" id="1797994"/>
    <lineage>
        <taxon>Bacteria</taxon>
        <taxon>Candidatus Falkowiibacteriota</taxon>
    </lineage>
</organism>
<dbReference type="STRING" id="1797994.A2227_06090"/>
<dbReference type="GO" id="GO:0008295">
    <property type="term" value="P:spermidine biosynthetic process"/>
    <property type="evidence" value="ECO:0007669"/>
    <property type="project" value="UniProtKB-KW"/>
</dbReference>
<keyword evidence="7" id="KW-0456">Lyase</keyword>
<dbReference type="AlphaFoldDB" id="A0A1F5SKU9"/>
<evidence type="ECO:0000256" key="6">
    <source>
        <dbReference type="ARBA" id="ARBA00023145"/>
    </source>
</evidence>
<comment type="cofactor">
    <cofactor evidence="1">
        <name>pyruvate</name>
        <dbReference type="ChEBI" id="CHEBI:15361"/>
    </cofactor>
</comment>
<dbReference type="EMBL" id="MFGB01000013">
    <property type="protein sequence ID" value="OGF26881.1"/>
    <property type="molecule type" value="Genomic_DNA"/>
</dbReference>
<dbReference type="Pfam" id="PF02675">
    <property type="entry name" value="AdoMet_dc"/>
    <property type="match status" value="1"/>
</dbReference>
<evidence type="ECO:0000256" key="7">
    <source>
        <dbReference type="ARBA" id="ARBA00023239"/>
    </source>
</evidence>